<reference evidence="3" key="2">
    <citation type="journal article" date="2014" name="BMC Genomics">
        <title>An improved genome of the model marine alga Ostreococcus tauri unfolds by assessing Illumina de novo assemblies.</title>
        <authorList>
            <person name="Blanc-Mathieu R."/>
            <person name="Verhelst B."/>
            <person name="Derelle E."/>
            <person name="Rombauts S."/>
            <person name="Bouget F.Y."/>
            <person name="Carre I."/>
            <person name="Chateau A."/>
            <person name="Eyre-Walker A."/>
            <person name="Grimsley N."/>
            <person name="Moreau H."/>
            <person name="Piegu B."/>
            <person name="Rivals E."/>
            <person name="Schackwitz W."/>
            <person name="Van de Peer Y."/>
            <person name="Piganeau G."/>
        </authorList>
    </citation>
    <scope>NUCLEOTIDE SEQUENCE</scope>
    <source>
        <strain evidence="3">RCC4221</strain>
    </source>
</reference>
<accession>A0A454XNQ0</accession>
<feature type="compositionally biased region" description="Basic and acidic residues" evidence="1">
    <location>
        <begin position="161"/>
        <end position="170"/>
    </location>
</feature>
<reference evidence="3 5" key="1">
    <citation type="journal article" date="2006" name="Proc. Natl. Acad. Sci. U.S.A.">
        <title>Genome analysis of the smallest free-living eukaryote Ostreococcus tauri unveils many unique features.</title>
        <authorList>
            <person name="Derelle E."/>
            <person name="Ferraz C."/>
            <person name="Rombauts S."/>
            <person name="Rouze P."/>
            <person name="Worden A.Z."/>
            <person name="Robbens S."/>
            <person name="Partensky F."/>
            <person name="Degroeve S."/>
            <person name="Echeynie S."/>
            <person name="Cooke R."/>
            <person name="Saeys Y."/>
            <person name="Wuyts J."/>
            <person name="Jabbari K."/>
            <person name="Bowler C."/>
            <person name="Panaud O."/>
            <person name="Piegu B."/>
            <person name="Ball S.G."/>
            <person name="Ral J.-P."/>
            <person name="Bouget F.-Y."/>
            <person name="Piganeau G."/>
            <person name="De Baets B."/>
            <person name="Picard A."/>
            <person name="Delseny M."/>
            <person name="Demaille J."/>
            <person name="Van de Peer Y."/>
            <person name="Moreau H."/>
        </authorList>
    </citation>
    <scope>NUCLEOTIDE SEQUENCE [LARGE SCALE GENOMIC DNA]</scope>
    <source>
        <strain evidence="3 5">OTTH0595</strain>
    </source>
</reference>
<dbReference type="Pfam" id="PF12766">
    <property type="entry name" value="Pyridox_oxase_2"/>
    <property type="match status" value="1"/>
</dbReference>
<organism evidence="3 5">
    <name type="scientific">Ostreococcus tauri</name>
    <name type="common">Marine green alga</name>
    <dbReference type="NCBI Taxonomy" id="70448"/>
    <lineage>
        <taxon>Eukaryota</taxon>
        <taxon>Viridiplantae</taxon>
        <taxon>Chlorophyta</taxon>
        <taxon>Mamiellophyceae</taxon>
        <taxon>Mamiellales</taxon>
        <taxon>Bathycoccaceae</taxon>
        <taxon>Ostreococcus</taxon>
    </lineage>
</organism>
<feature type="domain" description="Pyridoxamine 5'-phosphate oxidase Alr4036 family FMN-binding" evidence="2">
    <location>
        <begin position="8"/>
        <end position="115"/>
    </location>
</feature>
<sequence length="219" mass="24248">MATRAHAPAWRAAIKQALKKNGKNPTSKYAQLATVDARDGAPSVRTVVFRGFLDGFFDDDDANASSDGDGDALVFCTDSRSEKVRDVVGDARAEMAWYFPETREQFRVRGTLTVSTATTTGDEREARARGNLWRKMRRGARGQFLWPTPGGARSDVSDGEADPHAVEESDARLDDEVVGENFALVALRAKRIDHLSLKRNERVVHEEVDGEWVSTRVNP</sequence>
<dbReference type="Gene3D" id="2.30.110.10">
    <property type="entry name" value="Electron Transport, Fmn-binding Protein, Chain A"/>
    <property type="match status" value="1"/>
</dbReference>
<protein>
    <submittedName>
        <fullName evidence="3">Pyridoxamine 5'-phosphate oxidase, probable FMN-dependent, Alr4036 family</fullName>
    </submittedName>
</protein>
<dbReference type="PANTHER" id="PTHR28243">
    <property type="entry name" value="AGL049CP"/>
    <property type="match status" value="1"/>
</dbReference>
<evidence type="ECO:0000313" key="3">
    <source>
        <dbReference type="EMBL" id="CAL56347.1"/>
    </source>
</evidence>
<dbReference type="RefSeq" id="XP_003082490.1">
    <property type="nucleotide sequence ID" value="XM_003082442.1"/>
</dbReference>
<dbReference type="AlphaFoldDB" id="Q00XG4"/>
<dbReference type="Proteomes" id="UP000195557">
    <property type="component" value="Unassembled WGS sequence"/>
</dbReference>
<dbReference type="EMBL" id="CAID01000013">
    <property type="protein sequence ID" value="CAL56347.1"/>
    <property type="molecule type" value="Genomic_DNA"/>
</dbReference>
<dbReference type="OMA" id="NERVMHE"/>
<dbReference type="STRING" id="70448.Q00XG4"/>
<dbReference type="UniPathway" id="UPA01068">
    <property type="reaction ID" value="UER00304"/>
</dbReference>
<proteinExistence type="predicted"/>
<dbReference type="KEGG" id="ota:OT_ostta13g00190"/>
<gene>
    <name evidence="4" type="ORF">BE221DRAFT_74977</name>
    <name evidence="3" type="ORF">OT_ostta13g00190</name>
</gene>
<evidence type="ECO:0000313" key="4">
    <source>
        <dbReference type="EMBL" id="OUS46130.1"/>
    </source>
</evidence>
<name>Q00XG4_OSTTA</name>
<evidence type="ECO:0000259" key="2">
    <source>
        <dbReference type="Pfam" id="PF12766"/>
    </source>
</evidence>
<evidence type="ECO:0000256" key="1">
    <source>
        <dbReference type="SAM" id="MobiDB-lite"/>
    </source>
</evidence>
<accession>A0A1Y5I964</accession>
<dbReference type="SUPFAM" id="SSF50475">
    <property type="entry name" value="FMN-binding split barrel"/>
    <property type="match status" value="1"/>
</dbReference>
<dbReference type="Proteomes" id="UP000009170">
    <property type="component" value="Unassembled WGS sequence"/>
</dbReference>
<dbReference type="InterPro" id="IPR012349">
    <property type="entry name" value="Split_barrel_FMN-bd"/>
</dbReference>
<dbReference type="InParanoid" id="Q00XG4"/>
<evidence type="ECO:0000313" key="5">
    <source>
        <dbReference type="Proteomes" id="UP000009170"/>
    </source>
</evidence>
<dbReference type="PANTHER" id="PTHR28243:SF1">
    <property type="entry name" value="PYRIDOXAMINE 5'-PHOSPHATE OXIDASE ALR4036 FAMILY FMN-BINDING DOMAIN-CONTAINING PROTEIN"/>
    <property type="match status" value="1"/>
</dbReference>
<dbReference type="OrthoDB" id="497788at2759"/>
<accession>Q00XG4</accession>
<dbReference type="InterPro" id="IPR024624">
    <property type="entry name" value="Pyridox_Oxase_Alr4036_FMN-bd"/>
</dbReference>
<feature type="region of interest" description="Disordered" evidence="1">
    <location>
        <begin position="144"/>
        <end position="170"/>
    </location>
</feature>
<keyword evidence="5" id="KW-1185">Reference proteome</keyword>
<dbReference type="EMBL" id="KZ155784">
    <property type="protein sequence ID" value="OUS46130.1"/>
    <property type="molecule type" value="Genomic_DNA"/>
</dbReference>
<dbReference type="FunCoup" id="Q00XG4">
    <property type="interactions" value="693"/>
</dbReference>
<reference evidence="4" key="3">
    <citation type="submission" date="2017-04" db="EMBL/GenBank/DDBJ databases">
        <title>Population genomics of picophytoplankton unveils novel chromosome hypervariability.</title>
        <authorList>
            <consortium name="DOE Joint Genome Institute"/>
            <person name="Blanc-Mathieu R."/>
            <person name="Krasovec M."/>
            <person name="Hebrard M."/>
            <person name="Yau S."/>
            <person name="Desgranges E."/>
            <person name="Martin J."/>
            <person name="Schackwitz W."/>
            <person name="Kuo A."/>
            <person name="Salin G."/>
            <person name="Donnadieu C."/>
            <person name="Desdevises Y."/>
            <person name="Sanchez-Ferandin S."/>
            <person name="Moreau H."/>
            <person name="Rivals E."/>
            <person name="Grigoriev I.V."/>
            <person name="Grimsley N."/>
            <person name="Eyre-Walker A."/>
            <person name="Piganeau G."/>
        </authorList>
    </citation>
    <scope>NUCLEOTIDE SEQUENCE [LARGE SCALE GENOMIC DNA]</scope>
    <source>
        <strain evidence="4">RCC 1115</strain>
    </source>
</reference>
<dbReference type="GeneID" id="9836317"/>
<dbReference type="GO" id="GO:0010181">
    <property type="term" value="F:FMN binding"/>
    <property type="evidence" value="ECO:0007669"/>
    <property type="project" value="InterPro"/>
</dbReference>